<gene>
    <name evidence="5" type="ORF">DNH61_05960</name>
</gene>
<dbReference type="Pfam" id="PF00196">
    <property type="entry name" value="GerE"/>
    <property type="match status" value="1"/>
</dbReference>
<dbReference type="InterPro" id="IPR000792">
    <property type="entry name" value="Tscrpt_reg_LuxR_C"/>
</dbReference>
<dbReference type="AlphaFoldDB" id="A0A2W1L9J1"/>
<keyword evidence="3" id="KW-0804">Transcription</keyword>
<dbReference type="RefSeq" id="WP_111145889.1">
    <property type="nucleotide sequence ID" value="NZ_QKRB01000036.1"/>
</dbReference>
<organism evidence="5 6">
    <name type="scientific">Paenibacillus sambharensis</name>
    <dbReference type="NCBI Taxonomy" id="1803190"/>
    <lineage>
        <taxon>Bacteria</taxon>
        <taxon>Bacillati</taxon>
        <taxon>Bacillota</taxon>
        <taxon>Bacilli</taxon>
        <taxon>Bacillales</taxon>
        <taxon>Paenibacillaceae</taxon>
        <taxon>Paenibacillus</taxon>
    </lineage>
</organism>
<reference evidence="5 6" key="1">
    <citation type="submission" date="2018-06" db="EMBL/GenBank/DDBJ databases">
        <title>Paenibacillus imtechensis sp. nov.</title>
        <authorList>
            <person name="Pinnaka A.K."/>
            <person name="Singh H."/>
            <person name="Kaur M."/>
        </authorList>
    </citation>
    <scope>NUCLEOTIDE SEQUENCE [LARGE SCALE GENOMIC DNA]</scope>
    <source>
        <strain evidence="5 6">SMB1</strain>
    </source>
</reference>
<dbReference type="Gene3D" id="1.10.10.10">
    <property type="entry name" value="Winged helix-like DNA-binding domain superfamily/Winged helix DNA-binding domain"/>
    <property type="match status" value="1"/>
</dbReference>
<proteinExistence type="predicted"/>
<dbReference type="SMART" id="SM00421">
    <property type="entry name" value="HTH_LUXR"/>
    <property type="match status" value="1"/>
</dbReference>
<dbReference type="InterPro" id="IPR039420">
    <property type="entry name" value="WalR-like"/>
</dbReference>
<evidence type="ECO:0000256" key="2">
    <source>
        <dbReference type="ARBA" id="ARBA00023125"/>
    </source>
</evidence>
<dbReference type="CDD" id="cd06170">
    <property type="entry name" value="LuxR_C_like"/>
    <property type="match status" value="1"/>
</dbReference>
<dbReference type="PANTHER" id="PTHR43214:SF1">
    <property type="entry name" value="TRANSCRIPTIONAL REGULATORY PROTEIN COMA"/>
    <property type="match status" value="1"/>
</dbReference>
<keyword evidence="1" id="KW-0805">Transcription regulation</keyword>
<dbReference type="GO" id="GO:0006355">
    <property type="term" value="P:regulation of DNA-templated transcription"/>
    <property type="evidence" value="ECO:0007669"/>
    <property type="project" value="InterPro"/>
</dbReference>
<feature type="domain" description="HTH luxR-type" evidence="4">
    <location>
        <begin position="1"/>
        <end position="66"/>
    </location>
</feature>
<keyword evidence="2 5" id="KW-0238">DNA-binding</keyword>
<evidence type="ECO:0000313" key="6">
    <source>
        <dbReference type="Proteomes" id="UP000249522"/>
    </source>
</evidence>
<accession>A0A2W1L9J1</accession>
<dbReference type="InterPro" id="IPR016032">
    <property type="entry name" value="Sig_transdc_resp-reg_C-effctor"/>
</dbReference>
<dbReference type="PROSITE" id="PS50043">
    <property type="entry name" value="HTH_LUXR_2"/>
    <property type="match status" value="1"/>
</dbReference>
<dbReference type="PRINTS" id="PR00038">
    <property type="entry name" value="HTHLUXR"/>
</dbReference>
<evidence type="ECO:0000259" key="4">
    <source>
        <dbReference type="PROSITE" id="PS50043"/>
    </source>
</evidence>
<dbReference type="GO" id="GO:0003677">
    <property type="term" value="F:DNA binding"/>
    <property type="evidence" value="ECO:0007669"/>
    <property type="project" value="UniProtKB-KW"/>
</dbReference>
<protein>
    <submittedName>
        <fullName evidence="5">DNA-binding response regulator</fullName>
    </submittedName>
</protein>
<evidence type="ECO:0000313" key="5">
    <source>
        <dbReference type="EMBL" id="PZD96878.1"/>
    </source>
</evidence>
<sequence>MDRETYSLNSREREILLLVSQEKANKEIADTLNISRRMVEYYIASITHKFNVSTRVGAVVRAIYHKEIDMEEILTDR</sequence>
<evidence type="ECO:0000256" key="3">
    <source>
        <dbReference type="ARBA" id="ARBA00023163"/>
    </source>
</evidence>
<dbReference type="InterPro" id="IPR036388">
    <property type="entry name" value="WH-like_DNA-bd_sf"/>
</dbReference>
<dbReference type="PANTHER" id="PTHR43214">
    <property type="entry name" value="TWO-COMPONENT RESPONSE REGULATOR"/>
    <property type="match status" value="1"/>
</dbReference>
<name>A0A2W1L9J1_9BACL</name>
<comment type="caution">
    <text evidence="5">The sequence shown here is derived from an EMBL/GenBank/DDBJ whole genome shotgun (WGS) entry which is preliminary data.</text>
</comment>
<dbReference type="SUPFAM" id="SSF46894">
    <property type="entry name" value="C-terminal effector domain of the bipartite response regulators"/>
    <property type="match status" value="1"/>
</dbReference>
<dbReference type="EMBL" id="QKRB01000036">
    <property type="protein sequence ID" value="PZD96878.1"/>
    <property type="molecule type" value="Genomic_DNA"/>
</dbReference>
<dbReference type="Proteomes" id="UP000249522">
    <property type="component" value="Unassembled WGS sequence"/>
</dbReference>
<evidence type="ECO:0000256" key="1">
    <source>
        <dbReference type="ARBA" id="ARBA00023015"/>
    </source>
</evidence>
<dbReference type="OrthoDB" id="9808843at2"/>
<keyword evidence="6" id="KW-1185">Reference proteome</keyword>